<keyword evidence="2" id="KW-0723">Serine/threonine-protein kinase</keyword>
<dbReference type="EMBL" id="BAAARV010000067">
    <property type="protein sequence ID" value="GAA2368523.1"/>
    <property type="molecule type" value="Genomic_DNA"/>
</dbReference>
<proteinExistence type="predicted"/>
<feature type="region of interest" description="Disordered" evidence="7">
    <location>
        <begin position="352"/>
        <end position="390"/>
    </location>
</feature>
<dbReference type="InterPro" id="IPR011009">
    <property type="entry name" value="Kinase-like_dom_sf"/>
</dbReference>
<feature type="region of interest" description="Disordered" evidence="7">
    <location>
        <begin position="272"/>
        <end position="329"/>
    </location>
</feature>
<feature type="region of interest" description="Disordered" evidence="7">
    <location>
        <begin position="421"/>
        <end position="455"/>
    </location>
</feature>
<dbReference type="PANTHER" id="PTHR43289">
    <property type="entry name" value="MITOGEN-ACTIVATED PROTEIN KINASE KINASE KINASE 20-RELATED"/>
    <property type="match status" value="1"/>
</dbReference>
<feature type="compositionally biased region" description="Polar residues" evidence="7">
    <location>
        <begin position="523"/>
        <end position="547"/>
    </location>
</feature>
<evidence type="ECO:0000256" key="4">
    <source>
        <dbReference type="ARBA" id="ARBA00022741"/>
    </source>
</evidence>
<keyword evidence="5" id="KW-0418">Kinase</keyword>
<dbReference type="Proteomes" id="UP001501444">
    <property type="component" value="Unassembled WGS sequence"/>
</dbReference>
<feature type="domain" description="Protein kinase" evidence="9">
    <location>
        <begin position="12"/>
        <end position="266"/>
    </location>
</feature>
<evidence type="ECO:0000256" key="8">
    <source>
        <dbReference type="SAM" id="Phobius"/>
    </source>
</evidence>
<dbReference type="Gene3D" id="1.10.510.10">
    <property type="entry name" value="Transferase(Phosphotransferase) domain 1"/>
    <property type="match status" value="1"/>
</dbReference>
<keyword evidence="11" id="KW-1185">Reference proteome</keyword>
<feature type="region of interest" description="Disordered" evidence="7">
    <location>
        <begin position="515"/>
        <end position="553"/>
    </location>
</feature>
<dbReference type="PROSITE" id="PS00108">
    <property type="entry name" value="PROTEIN_KINASE_ST"/>
    <property type="match status" value="1"/>
</dbReference>
<dbReference type="EC" id="2.7.11.1" evidence="1"/>
<accession>A0ABP5U6N0</accession>
<evidence type="ECO:0000256" key="7">
    <source>
        <dbReference type="SAM" id="MobiDB-lite"/>
    </source>
</evidence>
<evidence type="ECO:0000256" key="3">
    <source>
        <dbReference type="ARBA" id="ARBA00022679"/>
    </source>
</evidence>
<name>A0ABP5U6N0_9ACTN</name>
<keyword evidence="8" id="KW-1133">Transmembrane helix</keyword>
<sequence>MLSAGTTLGGRYRLDERIAGGGMGDVWRGTDEVLGRVVAIKVLLPALLEEPGFAERFRGEARTMATINHPGVVDIYDYGSENGTAFLIMEYVEGDALSRTLSRVGRLTPARAMALIAQAADALHAAHEKGIVHRDVKPGNLLVRPNGTLVLTDFGIARSAAVAQLTAAGSVLGTASYISPEQASGAQATPLSDVYALGVVAYQCLSGVRPFEGENPLEIAMRHVRDMPPPLPADIPPPVAQLVERSMAKDPAARWPSAAALAQAARRVSAQLSGGSTATGPAVPPMGAPMSGPPVSGPPVSGSPISPGYGGAPMSGAPMSGPPTSGAGGTRIMPGAMPAAAGGVAAGMGGHQARGAAGVPPPPSNETATFLGNTGGYQPPPPNSGTGSRSGGGRNNLVLVGIAAVVLLVLVGIGGIYLATKSDNKPDNTVGDNTPTAAPTSASPTPVKGTGKPVKVECKPFTPVDIFQKDLERKGLRPNVVNQPTRGVIPNGVVKVEPCGEVNQGTEVTIYANRGAIDDNGDNGDQSAPASSNPKSSTSAGAPNTDASCAPPNKILAGICVPG</sequence>
<protein>
    <recommendedName>
        <fullName evidence="1">non-specific serine/threonine protein kinase</fullName>
        <ecNumber evidence="1">2.7.11.1</ecNumber>
    </recommendedName>
</protein>
<feature type="compositionally biased region" description="Low complexity" evidence="7">
    <location>
        <begin position="434"/>
        <end position="446"/>
    </location>
</feature>
<dbReference type="InterPro" id="IPR000719">
    <property type="entry name" value="Prot_kinase_dom"/>
</dbReference>
<dbReference type="InterPro" id="IPR008271">
    <property type="entry name" value="Ser/Thr_kinase_AS"/>
</dbReference>
<evidence type="ECO:0000313" key="11">
    <source>
        <dbReference type="Proteomes" id="UP001501444"/>
    </source>
</evidence>
<dbReference type="Pfam" id="PF00069">
    <property type="entry name" value="Pkinase"/>
    <property type="match status" value="1"/>
</dbReference>
<keyword evidence="8" id="KW-0472">Membrane</keyword>
<dbReference type="Gene3D" id="3.30.200.20">
    <property type="entry name" value="Phosphorylase Kinase, domain 1"/>
    <property type="match status" value="1"/>
</dbReference>
<comment type="caution">
    <text evidence="10">The sequence shown here is derived from an EMBL/GenBank/DDBJ whole genome shotgun (WGS) entry which is preliminary data.</text>
</comment>
<evidence type="ECO:0000256" key="2">
    <source>
        <dbReference type="ARBA" id="ARBA00022527"/>
    </source>
</evidence>
<evidence type="ECO:0000259" key="9">
    <source>
        <dbReference type="PROSITE" id="PS50011"/>
    </source>
</evidence>
<evidence type="ECO:0000256" key="6">
    <source>
        <dbReference type="ARBA" id="ARBA00022840"/>
    </source>
</evidence>
<gene>
    <name evidence="10" type="ORF">GCM10010170_068460</name>
</gene>
<keyword evidence="3" id="KW-0808">Transferase</keyword>
<feature type="compositionally biased region" description="Pro residues" evidence="7">
    <location>
        <begin position="282"/>
        <end position="297"/>
    </location>
</feature>
<feature type="compositionally biased region" description="Low complexity" evidence="7">
    <location>
        <begin position="298"/>
        <end position="307"/>
    </location>
</feature>
<evidence type="ECO:0000256" key="5">
    <source>
        <dbReference type="ARBA" id="ARBA00022777"/>
    </source>
</evidence>
<feature type="transmembrane region" description="Helical" evidence="8">
    <location>
        <begin position="397"/>
        <end position="419"/>
    </location>
</feature>
<keyword evidence="8" id="KW-0812">Transmembrane</keyword>
<evidence type="ECO:0000313" key="10">
    <source>
        <dbReference type="EMBL" id="GAA2368523.1"/>
    </source>
</evidence>
<organism evidence="10 11">
    <name type="scientific">Dactylosporangium salmoneum</name>
    <dbReference type="NCBI Taxonomy" id="53361"/>
    <lineage>
        <taxon>Bacteria</taxon>
        <taxon>Bacillati</taxon>
        <taxon>Actinomycetota</taxon>
        <taxon>Actinomycetes</taxon>
        <taxon>Micromonosporales</taxon>
        <taxon>Micromonosporaceae</taxon>
        <taxon>Dactylosporangium</taxon>
    </lineage>
</organism>
<dbReference type="SMART" id="SM00220">
    <property type="entry name" value="S_TKc"/>
    <property type="match status" value="1"/>
</dbReference>
<dbReference type="PROSITE" id="PS50011">
    <property type="entry name" value="PROTEIN_KINASE_DOM"/>
    <property type="match status" value="1"/>
</dbReference>
<reference evidence="11" key="1">
    <citation type="journal article" date="2019" name="Int. J. Syst. Evol. Microbiol.">
        <title>The Global Catalogue of Microorganisms (GCM) 10K type strain sequencing project: providing services to taxonomists for standard genome sequencing and annotation.</title>
        <authorList>
            <consortium name="The Broad Institute Genomics Platform"/>
            <consortium name="The Broad Institute Genome Sequencing Center for Infectious Disease"/>
            <person name="Wu L."/>
            <person name="Ma J."/>
        </authorList>
    </citation>
    <scope>NUCLEOTIDE SEQUENCE [LARGE SCALE GENOMIC DNA]</scope>
    <source>
        <strain evidence="11">JCM 3272</strain>
    </source>
</reference>
<keyword evidence="4" id="KW-0547">Nucleotide-binding</keyword>
<keyword evidence="6" id="KW-0067">ATP-binding</keyword>
<dbReference type="PANTHER" id="PTHR43289:SF6">
    <property type="entry name" value="SERINE_THREONINE-PROTEIN KINASE NEKL-3"/>
    <property type="match status" value="1"/>
</dbReference>
<dbReference type="CDD" id="cd14014">
    <property type="entry name" value="STKc_PknB_like"/>
    <property type="match status" value="1"/>
</dbReference>
<evidence type="ECO:0000256" key="1">
    <source>
        <dbReference type="ARBA" id="ARBA00012513"/>
    </source>
</evidence>
<dbReference type="SUPFAM" id="SSF56112">
    <property type="entry name" value="Protein kinase-like (PK-like)"/>
    <property type="match status" value="1"/>
</dbReference>